<name>A0A9N9E738_FUNMO</name>
<evidence type="ECO:0000313" key="2">
    <source>
        <dbReference type="EMBL" id="CAG8663293.1"/>
    </source>
</evidence>
<reference evidence="2" key="1">
    <citation type="submission" date="2021-06" db="EMBL/GenBank/DDBJ databases">
        <authorList>
            <person name="Kallberg Y."/>
            <person name="Tangrot J."/>
            <person name="Rosling A."/>
        </authorList>
    </citation>
    <scope>NUCLEOTIDE SEQUENCE</scope>
    <source>
        <strain evidence="2">87-6 pot B 2015</strain>
    </source>
</reference>
<proteinExistence type="predicted"/>
<dbReference type="AlphaFoldDB" id="A0A9N9E738"/>
<accession>A0A9N9E738</accession>
<feature type="non-terminal residue" evidence="2">
    <location>
        <position position="85"/>
    </location>
</feature>
<evidence type="ECO:0000256" key="1">
    <source>
        <dbReference type="SAM" id="MobiDB-lite"/>
    </source>
</evidence>
<keyword evidence="3" id="KW-1185">Reference proteome</keyword>
<sequence length="85" mass="9895">MDEMDKTQKYYYNNHNFNDSSNGSVYLNNVKDDDNLNNLSDTSVYINDAKDYNNSNDSKLVQEYDNYNTPLGDLYESDLSENINN</sequence>
<gene>
    <name evidence="2" type="ORF">FMOSSE_LOCUS12049</name>
</gene>
<evidence type="ECO:0000313" key="3">
    <source>
        <dbReference type="Proteomes" id="UP000789375"/>
    </source>
</evidence>
<feature type="compositionally biased region" description="Polar residues" evidence="1">
    <location>
        <begin position="13"/>
        <end position="26"/>
    </location>
</feature>
<organism evidence="2 3">
    <name type="scientific">Funneliformis mosseae</name>
    <name type="common">Endomycorrhizal fungus</name>
    <name type="synonym">Glomus mosseae</name>
    <dbReference type="NCBI Taxonomy" id="27381"/>
    <lineage>
        <taxon>Eukaryota</taxon>
        <taxon>Fungi</taxon>
        <taxon>Fungi incertae sedis</taxon>
        <taxon>Mucoromycota</taxon>
        <taxon>Glomeromycotina</taxon>
        <taxon>Glomeromycetes</taxon>
        <taxon>Glomerales</taxon>
        <taxon>Glomeraceae</taxon>
        <taxon>Funneliformis</taxon>
    </lineage>
</organism>
<feature type="region of interest" description="Disordered" evidence="1">
    <location>
        <begin position="13"/>
        <end position="38"/>
    </location>
</feature>
<dbReference type="EMBL" id="CAJVPP010005324">
    <property type="protein sequence ID" value="CAG8663293.1"/>
    <property type="molecule type" value="Genomic_DNA"/>
</dbReference>
<dbReference type="Proteomes" id="UP000789375">
    <property type="component" value="Unassembled WGS sequence"/>
</dbReference>
<comment type="caution">
    <text evidence="2">The sequence shown here is derived from an EMBL/GenBank/DDBJ whole genome shotgun (WGS) entry which is preliminary data.</text>
</comment>
<protein>
    <submittedName>
        <fullName evidence="2">673_t:CDS:1</fullName>
    </submittedName>
</protein>